<keyword evidence="4 7" id="KW-0812">Transmembrane</keyword>
<keyword evidence="5 7" id="KW-1133">Transmembrane helix</keyword>
<evidence type="ECO:0000256" key="3">
    <source>
        <dbReference type="ARBA" id="ARBA00022475"/>
    </source>
</evidence>
<evidence type="ECO:0000256" key="2">
    <source>
        <dbReference type="ARBA" id="ARBA00005779"/>
    </source>
</evidence>
<dbReference type="PANTHER" id="PTHR40043:SF1">
    <property type="entry name" value="UPF0719 INNER MEMBRANE PROTEIN YJFL"/>
    <property type="match status" value="1"/>
</dbReference>
<evidence type="ECO:0000256" key="5">
    <source>
        <dbReference type="ARBA" id="ARBA00022989"/>
    </source>
</evidence>
<evidence type="ECO:0000256" key="4">
    <source>
        <dbReference type="ARBA" id="ARBA00022692"/>
    </source>
</evidence>
<dbReference type="OrthoDB" id="8565764at2"/>
<evidence type="ECO:0000313" key="8">
    <source>
        <dbReference type="EMBL" id="MTV51333.1"/>
    </source>
</evidence>
<protein>
    <submittedName>
        <fullName evidence="8">DUF350 domain-containing protein</fullName>
    </submittedName>
</protein>
<feature type="transmembrane region" description="Helical" evidence="7">
    <location>
        <begin position="121"/>
        <end position="143"/>
    </location>
</feature>
<reference evidence="8 9" key="1">
    <citation type="submission" date="2019-11" db="EMBL/GenBank/DDBJ databases">
        <title>Type strains purchased from KCTC, JCM and DSMZ.</title>
        <authorList>
            <person name="Lu H."/>
        </authorList>
    </citation>
    <scope>NUCLEOTIDE SEQUENCE [LARGE SCALE GENOMIC DNA]</scope>
    <source>
        <strain evidence="8 9">KCTC 52429</strain>
    </source>
</reference>
<accession>A0A6I3SQH8</accession>
<dbReference type="Proteomes" id="UP000430634">
    <property type="component" value="Unassembled WGS sequence"/>
</dbReference>
<feature type="transmembrane region" description="Helical" evidence="7">
    <location>
        <begin position="92"/>
        <end position="115"/>
    </location>
</feature>
<proteinExistence type="inferred from homology"/>
<dbReference type="AlphaFoldDB" id="A0A6I3SQH8"/>
<dbReference type="EMBL" id="WNKZ01000002">
    <property type="protein sequence ID" value="MTV51333.1"/>
    <property type="molecule type" value="Genomic_DNA"/>
</dbReference>
<feature type="transmembrane region" description="Helical" evidence="7">
    <location>
        <begin position="48"/>
        <end position="71"/>
    </location>
</feature>
<evidence type="ECO:0000256" key="6">
    <source>
        <dbReference type="ARBA" id="ARBA00023136"/>
    </source>
</evidence>
<keyword evidence="6 7" id="KW-0472">Membrane</keyword>
<dbReference type="InterPro" id="IPR007140">
    <property type="entry name" value="DUF350"/>
</dbReference>
<organism evidence="8 9">
    <name type="scientific">Pseudoduganella buxea</name>
    <dbReference type="NCBI Taxonomy" id="1949069"/>
    <lineage>
        <taxon>Bacteria</taxon>
        <taxon>Pseudomonadati</taxon>
        <taxon>Pseudomonadota</taxon>
        <taxon>Betaproteobacteria</taxon>
        <taxon>Burkholderiales</taxon>
        <taxon>Oxalobacteraceae</taxon>
        <taxon>Telluria group</taxon>
        <taxon>Pseudoduganella</taxon>
    </lineage>
</organism>
<comment type="caution">
    <text evidence="8">The sequence shown here is derived from an EMBL/GenBank/DDBJ whole genome shotgun (WGS) entry which is preliminary data.</text>
</comment>
<dbReference type="Pfam" id="PF03994">
    <property type="entry name" value="DUF350"/>
    <property type="match status" value="1"/>
</dbReference>
<evidence type="ECO:0000256" key="1">
    <source>
        <dbReference type="ARBA" id="ARBA00004651"/>
    </source>
</evidence>
<feature type="transmembrane region" description="Helical" evidence="7">
    <location>
        <begin position="155"/>
        <end position="174"/>
    </location>
</feature>
<keyword evidence="3" id="KW-1003">Cell membrane</keyword>
<comment type="similarity">
    <text evidence="2">Belongs to the UPF0719 family.</text>
</comment>
<evidence type="ECO:0000313" key="9">
    <source>
        <dbReference type="Proteomes" id="UP000430634"/>
    </source>
</evidence>
<evidence type="ECO:0000256" key="7">
    <source>
        <dbReference type="SAM" id="Phobius"/>
    </source>
</evidence>
<sequence length="177" mass="19422">MRRRIRRGSESFCSSRALSLNIFRLICCVISFYRQASYYNSLRDKNGIIVYAVANYLIHLFLAAALLAVFFRAYTWMTPYDEVLLIRQGNHAAMLSLGGALLGFSLTIASSLLHTRNYQEFFAWAFGAMIVQALAYAIASRTLKNAKDQIESGNSAFGGLLGAIALAIGGINAACVS</sequence>
<comment type="subcellular location">
    <subcellularLocation>
        <location evidence="1">Cell membrane</location>
        <topology evidence="1">Multi-pass membrane protein</topology>
    </subcellularLocation>
</comment>
<dbReference type="PANTHER" id="PTHR40043">
    <property type="entry name" value="UPF0719 INNER MEMBRANE PROTEIN YJFL"/>
    <property type="match status" value="1"/>
</dbReference>
<gene>
    <name evidence="8" type="ORF">GM672_01160</name>
</gene>
<name>A0A6I3SQH8_9BURK</name>
<dbReference type="GO" id="GO:0005886">
    <property type="term" value="C:plasma membrane"/>
    <property type="evidence" value="ECO:0007669"/>
    <property type="project" value="UniProtKB-SubCell"/>
</dbReference>